<protein>
    <submittedName>
        <fullName evidence="1">Uncharacterized protein</fullName>
    </submittedName>
</protein>
<keyword evidence="2" id="KW-1185">Reference proteome</keyword>
<proteinExistence type="predicted"/>
<dbReference type="EMBL" id="CM043775">
    <property type="protein sequence ID" value="KAI4839235.1"/>
    <property type="molecule type" value="Genomic_DNA"/>
</dbReference>
<sequence length="519" mass="60447">MEIEDSDYDNILKESSPYKIYEELNKQVENATDGQYCNEFEGIRSSQKDKYVTLCKKVSKLLDFVFKKESSENYEDYCLHYKYWVYHELRKLFKDDKRNNDITQVINKFIKLETTIFSKHEKPGCTLGFVRKDLTELNYKIEEKYLYDYFKNYNTIKSSETCKVNNGKYKKYLQSIDNIYKNLKEDCCTPWDWGCSNYFLTCNNKFDPSVLLSTLGSNDKEECNGLNSITANIDEEILDSKLSDPGILDSFTHGICFNLQNSELKSEGDQKHPHCSLLSVSGKSHRSLTASGSVGHQVTNDKSTPSYGHQTKDSRSSSSNADSMPGENEAEVKAETTDNGADFPDSKVKGKVVSKRVAVAEYRWSFNPDGNLDCRTKSRDKNEELLCKYMDVLVEGKFATQMEGTKRYKVQAGRSWKEDDLKLARERVRKRRSANESNILSNIFVRISTGVTLFTPFGSRLHRRRKRKQRYRFDFTDLSTRKRPRRFLKRTYRHSDRRRFNVVNIEDELHSSNDLRNIN</sequence>
<reference evidence="1" key="1">
    <citation type="submission" date="2022-06" db="EMBL/GenBank/DDBJ databases">
        <title>The First Complete Genome of the Simian Malaria Parasite Plasmodium brasilianum.</title>
        <authorList>
            <person name="Bajic M."/>
            <person name="Ravishankar S."/>
        </authorList>
    </citation>
    <scope>NUCLEOTIDE SEQUENCE</scope>
    <source>
        <strain evidence="1">Bolivian I</strain>
    </source>
</reference>
<comment type="caution">
    <text evidence="1">The sequence shown here is derived from an EMBL/GenBank/DDBJ whole genome shotgun (WGS) entry which is preliminary data.</text>
</comment>
<dbReference type="Proteomes" id="UP001056978">
    <property type="component" value="Chromosome 7"/>
</dbReference>
<accession>A0ACB9YCK3</accession>
<name>A0ACB9YCK3_PLABR</name>
<gene>
    <name evidence="1" type="ORF">MKS88_001779</name>
</gene>
<organism evidence="1 2">
    <name type="scientific">Plasmodium brasilianum</name>
    <dbReference type="NCBI Taxonomy" id="5824"/>
    <lineage>
        <taxon>Eukaryota</taxon>
        <taxon>Sar</taxon>
        <taxon>Alveolata</taxon>
        <taxon>Apicomplexa</taxon>
        <taxon>Aconoidasida</taxon>
        <taxon>Haemosporida</taxon>
        <taxon>Plasmodiidae</taxon>
        <taxon>Plasmodium</taxon>
        <taxon>Plasmodium (Plasmodium)</taxon>
    </lineage>
</organism>
<evidence type="ECO:0000313" key="1">
    <source>
        <dbReference type="EMBL" id="KAI4839235.1"/>
    </source>
</evidence>
<evidence type="ECO:0000313" key="2">
    <source>
        <dbReference type="Proteomes" id="UP001056978"/>
    </source>
</evidence>